<organism evidence="2 3">
    <name type="scientific">Nocardia higoensis</name>
    <dbReference type="NCBI Taxonomy" id="228599"/>
    <lineage>
        <taxon>Bacteria</taxon>
        <taxon>Bacillati</taxon>
        <taxon>Actinomycetota</taxon>
        <taxon>Actinomycetes</taxon>
        <taxon>Mycobacteriales</taxon>
        <taxon>Nocardiaceae</taxon>
        <taxon>Nocardia</taxon>
    </lineage>
</organism>
<dbReference type="Proteomes" id="UP000707731">
    <property type="component" value="Unassembled WGS sequence"/>
</dbReference>
<name>A0ABS0D5D4_9NOCA</name>
<evidence type="ECO:0000256" key="1">
    <source>
        <dbReference type="SAM" id="MobiDB-lite"/>
    </source>
</evidence>
<evidence type="ECO:0000313" key="3">
    <source>
        <dbReference type="Proteomes" id="UP000707731"/>
    </source>
</evidence>
<evidence type="ECO:0000313" key="2">
    <source>
        <dbReference type="EMBL" id="MBF6353674.1"/>
    </source>
</evidence>
<feature type="region of interest" description="Disordered" evidence="1">
    <location>
        <begin position="95"/>
        <end position="114"/>
    </location>
</feature>
<protein>
    <submittedName>
        <fullName evidence="2">Uncharacterized protein</fullName>
    </submittedName>
</protein>
<gene>
    <name evidence="2" type="ORF">IU449_03775</name>
</gene>
<dbReference type="EMBL" id="JADLQN010000001">
    <property type="protein sequence ID" value="MBF6353674.1"/>
    <property type="molecule type" value="Genomic_DNA"/>
</dbReference>
<sequence>MTLVEIDDSLFGIGCHACKLPRTTDRRALRPAAFAGHAQSVPDRLHRADPLSQPGLRSLLLSAFLPFGEAGGIRGDLRVQQPGGVLTGEQILIDPVGRRDPSSGTQPMPPSLRAGFRRGWRWKTGENSRSVVAHMELQPNRAITTAIEVSGAVIGGLLE</sequence>
<accession>A0ABS0D5D4</accession>
<reference evidence="2 3" key="1">
    <citation type="submission" date="2020-10" db="EMBL/GenBank/DDBJ databases">
        <title>Identification of Nocardia species via Next-generation sequencing and recognition of intraspecies genetic diversity.</title>
        <authorList>
            <person name="Li P."/>
            <person name="Li P."/>
            <person name="Lu B."/>
        </authorList>
    </citation>
    <scope>NUCLEOTIDE SEQUENCE [LARGE SCALE GENOMIC DNA]</scope>
    <source>
        <strain evidence="2 3">BJ06-0143</strain>
    </source>
</reference>
<keyword evidence="3" id="KW-1185">Reference proteome</keyword>
<proteinExistence type="predicted"/>
<comment type="caution">
    <text evidence="2">The sequence shown here is derived from an EMBL/GenBank/DDBJ whole genome shotgun (WGS) entry which is preliminary data.</text>
</comment>